<dbReference type="Proteomes" id="UP000310158">
    <property type="component" value="Unassembled WGS sequence"/>
</dbReference>
<dbReference type="AlphaFoldDB" id="A0A4S4LSR8"/>
<name>A0A4S4LSR8_9AGAM</name>
<evidence type="ECO:0000313" key="2">
    <source>
        <dbReference type="EMBL" id="THH15449.1"/>
    </source>
</evidence>
<evidence type="ECO:0000313" key="3">
    <source>
        <dbReference type="Proteomes" id="UP000310158"/>
    </source>
</evidence>
<proteinExistence type="predicted"/>
<sequence length="688" mass="77030">MQCNHALLEPGWRFKLCPECLTRVREANEARDRLNQGHAASKSAVVENKSYRTRAALVVPSQTSGPPMAFCYFCNLRIFIPNTHASGPLVCESCYKLALVQQRQAREFACPPHPSSIIPLPLVPPQVQSLPSSVTTLNLPGPYLMRPKEHKVQHFVDLVPLVQRDVQTIPNKALPGLASTRIARSAHPGNPDPLPVLKSPSTDLVEDAADPGMDLDDLELAYPEDDELDLVLPVEADEELQSPLSSSSPPPENDGSSIYEIPDGWSSMSDLTELPDSDVGESEVDSDLEKASPSGSKSGLKIRIRIPPGYSFDNPPNVRVCGIKRCENRLEPGSRWKLCHSCRNKFRRYQRHRLHIKRPRLDLEEGAEVGDAMAEGRKSQNNPSDKVSSRCCTIRTCRKPLPPEDDYRWKMCEPCRMHMRFQQKRRRAIALLMQEDDSDASRGSLARYIIEQYEKQQAKRKRYGLDSDEGEEKSHEEVKEVEQPNAAVRSGHLEGMKEDIKMPDKSDLVRSASTFQHLSELLDALHAYLTGFLHAQIRYIGVKLRDGISTGPLEPFIFAFDGEFSFVTDAPLDSETTRASIMTIRQSLQDLLALDFKPIGEPNTKDDELIAQFGYFHTFILQIPSTGLQEENPVCHSPAVTDPAPASLDSIPAITRKMAGEVEIRVTKDQRHPLFAGQRAIIRFRLVG</sequence>
<protein>
    <submittedName>
        <fullName evidence="2">Uncharacterized protein</fullName>
    </submittedName>
</protein>
<feature type="region of interest" description="Disordered" evidence="1">
    <location>
        <begin position="461"/>
        <end position="483"/>
    </location>
</feature>
<feature type="compositionally biased region" description="Acidic residues" evidence="1">
    <location>
        <begin position="273"/>
        <end position="286"/>
    </location>
</feature>
<organism evidence="2 3">
    <name type="scientific">Bondarzewia mesenterica</name>
    <dbReference type="NCBI Taxonomy" id="1095465"/>
    <lineage>
        <taxon>Eukaryota</taxon>
        <taxon>Fungi</taxon>
        <taxon>Dikarya</taxon>
        <taxon>Basidiomycota</taxon>
        <taxon>Agaricomycotina</taxon>
        <taxon>Agaricomycetes</taxon>
        <taxon>Russulales</taxon>
        <taxon>Bondarzewiaceae</taxon>
        <taxon>Bondarzewia</taxon>
    </lineage>
</organism>
<dbReference type="OrthoDB" id="3266602at2759"/>
<feature type="region of interest" description="Disordered" evidence="1">
    <location>
        <begin position="237"/>
        <end position="300"/>
    </location>
</feature>
<reference evidence="2 3" key="1">
    <citation type="submission" date="2019-02" db="EMBL/GenBank/DDBJ databases">
        <title>Genome sequencing of the rare red list fungi Bondarzewia mesenterica.</title>
        <authorList>
            <person name="Buettner E."/>
            <person name="Kellner H."/>
        </authorList>
    </citation>
    <scope>NUCLEOTIDE SEQUENCE [LARGE SCALE GENOMIC DNA]</scope>
    <source>
        <strain evidence="2 3">DSM 108281</strain>
    </source>
</reference>
<keyword evidence="3" id="KW-1185">Reference proteome</keyword>
<feature type="region of interest" description="Disordered" evidence="1">
    <location>
        <begin position="183"/>
        <end position="211"/>
    </location>
</feature>
<feature type="compositionally biased region" description="Basic and acidic residues" evidence="1">
    <location>
        <begin position="472"/>
        <end position="482"/>
    </location>
</feature>
<dbReference type="EMBL" id="SGPL01000209">
    <property type="protein sequence ID" value="THH15449.1"/>
    <property type="molecule type" value="Genomic_DNA"/>
</dbReference>
<evidence type="ECO:0000256" key="1">
    <source>
        <dbReference type="SAM" id="MobiDB-lite"/>
    </source>
</evidence>
<comment type="caution">
    <text evidence="2">The sequence shown here is derived from an EMBL/GenBank/DDBJ whole genome shotgun (WGS) entry which is preliminary data.</text>
</comment>
<accession>A0A4S4LSR8</accession>
<gene>
    <name evidence="2" type="ORF">EW146_g5016</name>
</gene>